<evidence type="ECO:0000259" key="2">
    <source>
        <dbReference type="Pfam" id="PF06877"/>
    </source>
</evidence>
<accession>A0A5P8P0Y8</accession>
<dbReference type="InterPro" id="IPR009671">
    <property type="entry name" value="RraB_dom"/>
</dbReference>
<name>A0A5P8P0Y8_9BACT</name>
<evidence type="ECO:0000259" key="1">
    <source>
        <dbReference type="Pfam" id="PF05117"/>
    </source>
</evidence>
<dbReference type="InterPro" id="IPR036701">
    <property type="entry name" value="RraB-like_sf"/>
</dbReference>
<dbReference type="AlphaFoldDB" id="A0A5P8P0Y8"/>
<protein>
    <submittedName>
        <fullName evidence="3">DUF695 domain-containing protein</fullName>
    </submittedName>
</protein>
<proteinExistence type="predicted"/>
<dbReference type="RefSeq" id="WP_152307315.1">
    <property type="nucleotide sequence ID" value="NZ_CP043617.1"/>
</dbReference>
<reference evidence="3 4" key="1">
    <citation type="submission" date="2019-09" db="EMBL/GenBank/DDBJ databases">
        <title>Sulfurimonas gotlandica sp. nov., a chemoautotrophic and psychrotolerant epsilonproteobacterium isolated from a pelagic redoxcline, and an emended description of the genus Sulfurimonas.</title>
        <authorList>
            <person name="Wang S."/>
            <person name="Jiang L."/>
            <person name="Shao S."/>
        </authorList>
    </citation>
    <scope>NUCLEOTIDE SEQUENCE [LARGE SCALE GENOMIC DNA]</scope>
    <source>
        <strain evidence="3 4">GYSZ_1</strain>
    </source>
</reference>
<evidence type="ECO:0000313" key="3">
    <source>
        <dbReference type="EMBL" id="QFR49372.1"/>
    </source>
</evidence>
<dbReference type="EMBL" id="CP043617">
    <property type="protein sequence ID" value="QFR49372.1"/>
    <property type="molecule type" value="Genomic_DNA"/>
</dbReference>
<dbReference type="SUPFAM" id="SSF89946">
    <property type="entry name" value="Hypothetical protein VC0424"/>
    <property type="match status" value="1"/>
</dbReference>
<dbReference type="Pfam" id="PF05117">
    <property type="entry name" value="DUF695"/>
    <property type="match status" value="1"/>
</dbReference>
<dbReference type="Gene3D" id="3.30.70.970">
    <property type="entry name" value="RraB-like"/>
    <property type="match status" value="1"/>
</dbReference>
<gene>
    <name evidence="3" type="ORF">FJR48_06380</name>
</gene>
<evidence type="ECO:0000313" key="4">
    <source>
        <dbReference type="Proteomes" id="UP000326944"/>
    </source>
</evidence>
<dbReference type="KEGG" id="sulg:FJR48_06380"/>
<organism evidence="3 4">
    <name type="scientific">Sulfurimonas lithotrophica</name>
    <dbReference type="NCBI Taxonomy" id="2590022"/>
    <lineage>
        <taxon>Bacteria</taxon>
        <taxon>Pseudomonadati</taxon>
        <taxon>Campylobacterota</taxon>
        <taxon>Epsilonproteobacteria</taxon>
        <taxon>Campylobacterales</taxon>
        <taxon>Sulfurimonadaceae</taxon>
        <taxon>Sulfurimonas</taxon>
    </lineage>
</organism>
<feature type="domain" description="Regulator of ribonuclease activity B" evidence="2">
    <location>
        <begin position="123"/>
        <end position="220"/>
    </location>
</feature>
<dbReference type="OrthoDB" id="5333818at2"/>
<sequence>MIEKYINIDEDFNIEVELDINEDVQTYPWLFSLFIGSEISDEIKSEIIEIVEKKPFVKYVGMRLIDGWSELYFYSLNSKNIQNEIHSYLQQNSFKFESGVVKDTKWEFYQGNLQPSELEFFMIESQKIVAMLKEEGDDIIKEREVEHYVMFDTQTQMQRFVENVKTIGFEFKDEISSDECEYGVAVVKTHNLLYKTLYENIQELNELASKEHGYYELWSTTLVEE</sequence>
<dbReference type="Proteomes" id="UP000326944">
    <property type="component" value="Chromosome"/>
</dbReference>
<dbReference type="Pfam" id="PF06877">
    <property type="entry name" value="RraB"/>
    <property type="match status" value="1"/>
</dbReference>
<keyword evidence="4" id="KW-1185">Reference proteome</keyword>
<dbReference type="InterPro" id="IPR016097">
    <property type="entry name" value="DUF695"/>
</dbReference>
<feature type="domain" description="DUF695" evidence="1">
    <location>
        <begin position="42"/>
        <end position="110"/>
    </location>
</feature>